<reference evidence="3" key="1">
    <citation type="journal article" date="2017" name="Nat. Commun.">
        <title>The asparagus genome sheds light on the origin and evolution of a young Y chromosome.</title>
        <authorList>
            <person name="Harkess A."/>
            <person name="Zhou J."/>
            <person name="Xu C."/>
            <person name="Bowers J.E."/>
            <person name="Van der Hulst R."/>
            <person name="Ayyampalayam S."/>
            <person name="Mercati F."/>
            <person name="Riccardi P."/>
            <person name="McKain M.R."/>
            <person name="Kakrana A."/>
            <person name="Tang H."/>
            <person name="Ray J."/>
            <person name="Groenendijk J."/>
            <person name="Arikit S."/>
            <person name="Mathioni S.M."/>
            <person name="Nakano M."/>
            <person name="Shan H."/>
            <person name="Telgmann-Rauber A."/>
            <person name="Kanno A."/>
            <person name="Yue Z."/>
            <person name="Chen H."/>
            <person name="Li W."/>
            <person name="Chen Y."/>
            <person name="Xu X."/>
            <person name="Zhang Y."/>
            <person name="Luo S."/>
            <person name="Chen H."/>
            <person name="Gao J."/>
            <person name="Mao Z."/>
            <person name="Pires J.C."/>
            <person name="Luo M."/>
            <person name="Kudrna D."/>
            <person name="Wing R.A."/>
            <person name="Meyers B.C."/>
            <person name="Yi K."/>
            <person name="Kong H."/>
            <person name="Lavrijsen P."/>
            <person name="Sunseri F."/>
            <person name="Falavigna A."/>
            <person name="Ye Y."/>
            <person name="Leebens-Mack J.H."/>
            <person name="Chen G."/>
        </authorList>
    </citation>
    <scope>NUCLEOTIDE SEQUENCE [LARGE SCALE GENOMIC DNA]</scope>
    <source>
        <strain evidence="3">cv. DH0086</strain>
    </source>
</reference>
<keyword evidence="3" id="KW-1185">Reference proteome</keyword>
<accession>A0A5P1EVG8</accession>
<name>A0A5P1EVG8_ASPOF</name>
<protein>
    <recommendedName>
        <fullName evidence="1">DUF3444 domain-containing protein</fullName>
    </recommendedName>
</protein>
<evidence type="ECO:0000313" key="3">
    <source>
        <dbReference type="Proteomes" id="UP000243459"/>
    </source>
</evidence>
<evidence type="ECO:0000259" key="1">
    <source>
        <dbReference type="Pfam" id="PF11926"/>
    </source>
</evidence>
<dbReference type="AlphaFoldDB" id="A0A5P1EVG8"/>
<organism evidence="2 3">
    <name type="scientific">Asparagus officinalis</name>
    <name type="common">Garden asparagus</name>
    <dbReference type="NCBI Taxonomy" id="4686"/>
    <lineage>
        <taxon>Eukaryota</taxon>
        <taxon>Viridiplantae</taxon>
        <taxon>Streptophyta</taxon>
        <taxon>Embryophyta</taxon>
        <taxon>Tracheophyta</taxon>
        <taxon>Spermatophyta</taxon>
        <taxon>Magnoliopsida</taxon>
        <taxon>Liliopsida</taxon>
        <taxon>Asparagales</taxon>
        <taxon>Asparagaceae</taxon>
        <taxon>Asparagoideae</taxon>
        <taxon>Asparagus</taxon>
    </lineage>
</organism>
<gene>
    <name evidence="2" type="ORF">A4U43_C05F15190</name>
</gene>
<dbReference type="PANTHER" id="PTHR44137:SF32">
    <property type="entry name" value="DNAJ HEAT SHOCK AMINO-TERMINAL DOMAIN PROTEIN"/>
    <property type="match status" value="1"/>
</dbReference>
<evidence type="ECO:0000313" key="2">
    <source>
        <dbReference type="EMBL" id="ONK68719.1"/>
    </source>
</evidence>
<dbReference type="InterPro" id="IPR024593">
    <property type="entry name" value="DUF3444"/>
</dbReference>
<dbReference type="Proteomes" id="UP000243459">
    <property type="component" value="Chromosome 5"/>
</dbReference>
<dbReference type="Gramene" id="ONK68719">
    <property type="protein sequence ID" value="ONK68719"/>
    <property type="gene ID" value="A4U43_C05F15190"/>
</dbReference>
<proteinExistence type="predicted"/>
<feature type="domain" description="DUF3444" evidence="1">
    <location>
        <begin position="33"/>
        <end position="135"/>
    </location>
</feature>
<sequence length="258" mass="28811">MDCNRDEALGARKIAEKKFTTKDIAGAKKFTTDNSNIDSSEVWATYDNEDGMPRFYALIQKVLSLMPFKLHINFVNSKSNSELGPMKWVASGFAKTCGDFRVGRYVVSNTVNIFSHSARFEKGPHGIVKFLPRKAIILVGFHHSITITNYGEKYWGGTEKALIRNNSVEPELGRQELMEGIDNQESLSWVSLKRWKRGARVSTNDVLGQGEMSMRKRVSILGCKHDMVEIGGAAVCPKKGLNEEVEGNDHCQNGSSNF</sequence>
<dbReference type="EMBL" id="CM007385">
    <property type="protein sequence ID" value="ONK68719.1"/>
    <property type="molecule type" value="Genomic_DNA"/>
</dbReference>
<dbReference type="Pfam" id="PF11926">
    <property type="entry name" value="DUF3444"/>
    <property type="match status" value="1"/>
</dbReference>
<dbReference type="PANTHER" id="PTHR44137">
    <property type="entry name" value="BNAC03G44070D PROTEIN"/>
    <property type="match status" value="1"/>
</dbReference>